<name>A0A2P2QQZ3_RHIMU</name>
<dbReference type="AlphaFoldDB" id="A0A2P2QQZ3"/>
<organism evidence="1">
    <name type="scientific">Rhizophora mucronata</name>
    <name type="common">Asiatic mangrove</name>
    <dbReference type="NCBI Taxonomy" id="61149"/>
    <lineage>
        <taxon>Eukaryota</taxon>
        <taxon>Viridiplantae</taxon>
        <taxon>Streptophyta</taxon>
        <taxon>Embryophyta</taxon>
        <taxon>Tracheophyta</taxon>
        <taxon>Spermatophyta</taxon>
        <taxon>Magnoliopsida</taxon>
        <taxon>eudicotyledons</taxon>
        <taxon>Gunneridae</taxon>
        <taxon>Pentapetalae</taxon>
        <taxon>rosids</taxon>
        <taxon>fabids</taxon>
        <taxon>Malpighiales</taxon>
        <taxon>Rhizophoraceae</taxon>
        <taxon>Rhizophora</taxon>
    </lineage>
</organism>
<sequence length="57" mass="6634">MALPLLKKITFYLEKISFFCCVVLCCFFMLSSCSGIQQILDFGVMDLYFTYVQTLTR</sequence>
<proteinExistence type="predicted"/>
<evidence type="ECO:0000313" key="1">
    <source>
        <dbReference type="EMBL" id="MBX69393.1"/>
    </source>
</evidence>
<accession>A0A2P2QQZ3</accession>
<dbReference type="EMBL" id="GGEC01088909">
    <property type="protein sequence ID" value="MBX69393.1"/>
    <property type="molecule type" value="Transcribed_RNA"/>
</dbReference>
<evidence type="ECO:0008006" key="2">
    <source>
        <dbReference type="Google" id="ProtNLM"/>
    </source>
</evidence>
<dbReference type="PROSITE" id="PS51257">
    <property type="entry name" value="PROKAR_LIPOPROTEIN"/>
    <property type="match status" value="1"/>
</dbReference>
<reference evidence="1" key="1">
    <citation type="submission" date="2018-02" db="EMBL/GenBank/DDBJ databases">
        <title>Rhizophora mucronata_Transcriptome.</title>
        <authorList>
            <person name="Meera S.P."/>
            <person name="Sreeshan A."/>
            <person name="Augustine A."/>
        </authorList>
    </citation>
    <scope>NUCLEOTIDE SEQUENCE</scope>
    <source>
        <tissue evidence="1">Leaf</tissue>
    </source>
</reference>
<protein>
    <recommendedName>
        <fullName evidence="2">Lipoprotein</fullName>
    </recommendedName>
</protein>